<keyword evidence="8" id="KW-1185">Reference proteome</keyword>
<dbReference type="PANTHER" id="PTHR23427:SF2">
    <property type="entry name" value="SURFEIT LOCUS PROTEIN 1"/>
    <property type="match status" value="1"/>
</dbReference>
<dbReference type="RefSeq" id="WP_075775911.1">
    <property type="nucleotide sequence ID" value="NZ_CP019437.1"/>
</dbReference>
<keyword evidence="6" id="KW-1003">Cell membrane</keyword>
<dbReference type="Pfam" id="PF02104">
    <property type="entry name" value="SURF1"/>
    <property type="match status" value="1"/>
</dbReference>
<keyword evidence="5 6" id="KW-0472">Membrane</keyword>
<name>A0ABM6IE64_9RHOB</name>
<evidence type="ECO:0000313" key="7">
    <source>
        <dbReference type="EMBL" id="AQS46992.1"/>
    </source>
</evidence>
<dbReference type="PROSITE" id="PS51257">
    <property type="entry name" value="PROKAR_LIPOPROTEIN"/>
    <property type="match status" value="1"/>
</dbReference>
<dbReference type="InterPro" id="IPR002994">
    <property type="entry name" value="Surf1/Shy1"/>
</dbReference>
<organism evidence="7 8">
    <name type="scientific">Thioclava nitratireducens</name>
    <dbReference type="NCBI Taxonomy" id="1915078"/>
    <lineage>
        <taxon>Bacteria</taxon>
        <taxon>Pseudomonadati</taxon>
        <taxon>Pseudomonadota</taxon>
        <taxon>Alphaproteobacteria</taxon>
        <taxon>Rhodobacterales</taxon>
        <taxon>Paracoccaceae</taxon>
        <taxon>Thioclava</taxon>
    </lineage>
</organism>
<evidence type="ECO:0000256" key="6">
    <source>
        <dbReference type="RuleBase" id="RU363076"/>
    </source>
</evidence>
<accession>A0ABM6IE64</accession>
<reference evidence="7 8" key="1">
    <citation type="submission" date="2017-01" db="EMBL/GenBank/DDBJ databases">
        <title>The complete genome sequence of a sulfur-oxidizing marine bacterium Thioclava sp. 25B10_4T.</title>
        <authorList>
            <person name="Liu Y."/>
            <person name="Lai Q."/>
            <person name="Shao Z."/>
        </authorList>
    </citation>
    <scope>NUCLEOTIDE SEQUENCE [LARGE SCALE GENOMIC DNA]</scope>
    <source>
        <strain evidence="7 8">25B10_4</strain>
    </source>
</reference>
<dbReference type="CDD" id="cd06662">
    <property type="entry name" value="SURF1"/>
    <property type="match status" value="1"/>
</dbReference>
<evidence type="ECO:0000313" key="8">
    <source>
        <dbReference type="Proteomes" id="UP000185622"/>
    </source>
</evidence>
<feature type="transmembrane region" description="Helical" evidence="6">
    <location>
        <begin position="197"/>
        <end position="219"/>
    </location>
</feature>
<evidence type="ECO:0000256" key="2">
    <source>
        <dbReference type="ARBA" id="ARBA00007165"/>
    </source>
</evidence>
<dbReference type="InterPro" id="IPR045214">
    <property type="entry name" value="Surf1/Surf4"/>
</dbReference>
<proteinExistence type="inferred from homology"/>
<evidence type="ECO:0000256" key="1">
    <source>
        <dbReference type="ARBA" id="ARBA00004370"/>
    </source>
</evidence>
<dbReference type="PANTHER" id="PTHR23427">
    <property type="entry name" value="SURFEIT LOCUS PROTEIN"/>
    <property type="match status" value="1"/>
</dbReference>
<protein>
    <recommendedName>
        <fullName evidence="6">SURF1-like protein</fullName>
    </recommendedName>
</protein>
<comment type="similarity">
    <text evidence="2 6">Belongs to the SURF1 family.</text>
</comment>
<gene>
    <name evidence="7" type="ORF">BMG03_03670</name>
</gene>
<comment type="caution">
    <text evidence="6">Lacks conserved residue(s) required for the propagation of feature annotation.</text>
</comment>
<dbReference type="PROSITE" id="PS50895">
    <property type="entry name" value="SURF1"/>
    <property type="match status" value="1"/>
</dbReference>
<evidence type="ECO:0000256" key="5">
    <source>
        <dbReference type="ARBA" id="ARBA00023136"/>
    </source>
</evidence>
<comment type="subcellular location">
    <subcellularLocation>
        <location evidence="6">Cell membrane</location>
        <topology evidence="6">Multi-pass membrane protein</topology>
    </subcellularLocation>
    <subcellularLocation>
        <location evidence="1">Membrane</location>
    </subcellularLocation>
</comment>
<sequence>MMKRYIFPLLLGVVGCAILISLGIWQVQRLGWKEAMLAEISAKIEGQPQALPPEGTDTKPLKYEPVTVSGRTTGQEILVLSGQKGVGAGYRVIDAFETDQGRKILLDHGFIPEGEKGTDRPATDLTVTGNLHWPEEADSYTPKPDAKSGIWFARDVPAMAAKLGTEPILIVARTVQGAAQGITPVPVTITGIPNDHLGYAITWFLLAIVWAGMTIFLLWRIRRQQA</sequence>
<evidence type="ECO:0000256" key="3">
    <source>
        <dbReference type="ARBA" id="ARBA00022692"/>
    </source>
</evidence>
<dbReference type="Proteomes" id="UP000185622">
    <property type="component" value="Chromosome"/>
</dbReference>
<dbReference type="EMBL" id="CP019437">
    <property type="protein sequence ID" value="AQS46992.1"/>
    <property type="molecule type" value="Genomic_DNA"/>
</dbReference>
<evidence type="ECO:0000256" key="4">
    <source>
        <dbReference type="ARBA" id="ARBA00022989"/>
    </source>
</evidence>
<keyword evidence="4 6" id="KW-1133">Transmembrane helix</keyword>
<keyword evidence="3 6" id="KW-0812">Transmembrane</keyword>